<reference evidence="1 2" key="1">
    <citation type="journal article" date="2022" name="Res Sq">
        <title>Evolution of multicellular longitudinally dividing oral cavity symbionts (Neisseriaceae).</title>
        <authorList>
            <person name="Nyongesa S."/>
            <person name="Weber P."/>
            <person name="Bernet E."/>
            <person name="Pullido F."/>
            <person name="Nieckarz M."/>
            <person name="Delaby M."/>
            <person name="Nieves C."/>
            <person name="Viehboeck T."/>
            <person name="Krause N."/>
            <person name="Rivera-Millot A."/>
            <person name="Nakamura A."/>
            <person name="Vischer N."/>
            <person name="VanNieuwenhze M."/>
            <person name="Brun Y."/>
            <person name="Cava F."/>
            <person name="Bulgheresi S."/>
            <person name="Veyrier F."/>
        </authorList>
    </citation>
    <scope>NUCLEOTIDE SEQUENCE [LARGE SCALE GENOMIC DNA]</scope>
    <source>
        <strain evidence="1 2">CCUG 63373m</strain>
    </source>
</reference>
<sequence>MKETRAAKKRRLIKLIHVAKGQLMLADGDYRALLANASCGKTSSTKLSVDELETVLRRLKARGFVVTTKAQAAGGQADIPVHDNNAQVAMIRSLWLELHRLGAVRDPSERALAKFVQRHTGIAYQGWLGIDNASKIIEHLKKWRNRVRL</sequence>
<dbReference type="EMBL" id="CP091508">
    <property type="protein sequence ID" value="UOO82778.1"/>
    <property type="molecule type" value="Genomic_DNA"/>
</dbReference>
<proteinExistence type="predicted"/>
<evidence type="ECO:0000313" key="1">
    <source>
        <dbReference type="EMBL" id="UOO82778.1"/>
    </source>
</evidence>
<dbReference type="InterPro" id="IPR009363">
    <property type="entry name" value="Phage_Mu_Gp16"/>
</dbReference>
<accession>A0ABY4DVB5</accession>
<keyword evidence="2" id="KW-1185">Reference proteome</keyword>
<gene>
    <name evidence="1" type="ORF">LVJ83_04750</name>
</gene>
<evidence type="ECO:0000313" key="2">
    <source>
        <dbReference type="Proteomes" id="UP000829817"/>
    </source>
</evidence>
<dbReference type="RefSeq" id="WP_244786826.1">
    <property type="nucleotide sequence ID" value="NZ_CP091508.1"/>
</dbReference>
<name>A0ABY4DVB5_9NEIS</name>
<organism evidence="1 2">
    <name type="scientific">Uruburuella testudinis</name>
    <dbReference type="NCBI Taxonomy" id="1282863"/>
    <lineage>
        <taxon>Bacteria</taxon>
        <taxon>Pseudomonadati</taxon>
        <taxon>Pseudomonadota</taxon>
        <taxon>Betaproteobacteria</taxon>
        <taxon>Neisseriales</taxon>
        <taxon>Neisseriaceae</taxon>
        <taxon>Uruburuella</taxon>
    </lineage>
</organism>
<dbReference type="Pfam" id="PF06252">
    <property type="entry name" value="GemA"/>
    <property type="match status" value="1"/>
</dbReference>
<dbReference type="Proteomes" id="UP000829817">
    <property type="component" value="Chromosome"/>
</dbReference>
<protein>
    <submittedName>
        <fullName evidence="1">Regulatory protein GemA</fullName>
    </submittedName>
</protein>